<dbReference type="AlphaFoldDB" id="A0A561EYF8"/>
<evidence type="ECO:0000256" key="1">
    <source>
        <dbReference type="SAM" id="MobiDB-lite"/>
    </source>
</evidence>
<proteinExistence type="predicted"/>
<organism evidence="2 3">
    <name type="scientific">Kitasatospora atroaurantiaca</name>
    <dbReference type="NCBI Taxonomy" id="285545"/>
    <lineage>
        <taxon>Bacteria</taxon>
        <taxon>Bacillati</taxon>
        <taxon>Actinomycetota</taxon>
        <taxon>Actinomycetes</taxon>
        <taxon>Kitasatosporales</taxon>
        <taxon>Streptomycetaceae</taxon>
        <taxon>Kitasatospora</taxon>
    </lineage>
</organism>
<evidence type="ECO:0000313" key="3">
    <source>
        <dbReference type="Proteomes" id="UP000318416"/>
    </source>
</evidence>
<dbReference type="Proteomes" id="UP000318416">
    <property type="component" value="Unassembled WGS sequence"/>
</dbReference>
<dbReference type="EMBL" id="VIVR01000001">
    <property type="protein sequence ID" value="TWE20648.1"/>
    <property type="molecule type" value="Genomic_DNA"/>
</dbReference>
<keyword evidence="3" id="KW-1185">Reference proteome</keyword>
<dbReference type="Pfam" id="PF16157">
    <property type="entry name" value="DUF4865"/>
    <property type="match status" value="1"/>
</dbReference>
<comment type="caution">
    <text evidence="2">The sequence shown here is derived from an EMBL/GenBank/DDBJ whole genome shotgun (WGS) entry which is preliminary data.</text>
</comment>
<gene>
    <name evidence="2" type="ORF">FB465_5803</name>
</gene>
<sequence length="184" mass="20340">MQYEISLPADYDMQIIRQRVATKGHLMDDFPGLGLKAFLIRERGVHASPVNQYAPFYLWRTAEGMAAFLRSPGFAGLAADFGRPPVQHWLGVGFRPGPARDLTPRTATRRTEPLPADADPAQAVSRALAELPDGPGLHSAAVALDPRRWELLRFALWEHGAPDDETRYEVLHLSHPELTALGQG</sequence>
<reference evidence="2 3" key="1">
    <citation type="submission" date="2019-06" db="EMBL/GenBank/DDBJ databases">
        <title>Sequencing the genomes of 1000 actinobacteria strains.</title>
        <authorList>
            <person name="Klenk H.-P."/>
        </authorList>
    </citation>
    <scope>NUCLEOTIDE SEQUENCE [LARGE SCALE GENOMIC DNA]</scope>
    <source>
        <strain evidence="2 3">DSM 41649</strain>
    </source>
</reference>
<accession>A0A561EYF8</accession>
<protein>
    <submittedName>
        <fullName evidence="2">Uncharacterized protein DUF4865</fullName>
    </submittedName>
</protein>
<evidence type="ECO:0000313" key="2">
    <source>
        <dbReference type="EMBL" id="TWE20648.1"/>
    </source>
</evidence>
<dbReference type="InterPro" id="IPR032349">
    <property type="entry name" value="DUF4865"/>
</dbReference>
<name>A0A561EYF8_9ACTN</name>
<feature type="region of interest" description="Disordered" evidence="1">
    <location>
        <begin position="99"/>
        <end position="119"/>
    </location>
</feature>